<evidence type="ECO:0000313" key="3">
    <source>
        <dbReference type="Proteomes" id="UP000288096"/>
    </source>
</evidence>
<reference evidence="3" key="1">
    <citation type="submission" date="2017-11" db="EMBL/GenBank/DDBJ databases">
        <authorList>
            <person name="Watanabe M."/>
            <person name="Kojima H."/>
        </authorList>
    </citation>
    <scope>NUCLEOTIDE SEQUENCE [LARGE SCALE GENOMIC DNA]</scope>
    <source>
        <strain evidence="3">Tokyo 01</strain>
    </source>
</reference>
<dbReference type="EMBL" id="BEXT01000001">
    <property type="protein sequence ID" value="GBC63104.1"/>
    <property type="molecule type" value="Genomic_DNA"/>
</dbReference>
<dbReference type="Proteomes" id="UP000288096">
    <property type="component" value="Unassembled WGS sequence"/>
</dbReference>
<protein>
    <submittedName>
        <fullName evidence="2">Transposase</fullName>
    </submittedName>
</protein>
<gene>
    <name evidence="2" type="ORF">DENIS_4093</name>
</gene>
<evidence type="ECO:0000313" key="2">
    <source>
        <dbReference type="EMBL" id="GBC63104.1"/>
    </source>
</evidence>
<dbReference type="InterPro" id="IPR009057">
    <property type="entry name" value="Homeodomain-like_sf"/>
</dbReference>
<dbReference type="RefSeq" id="WP_124330223.1">
    <property type="nucleotide sequence ID" value="NZ_BEXT01000001.1"/>
</dbReference>
<comment type="caution">
    <text evidence="2">The sequence shown here is derived from an EMBL/GenBank/DDBJ whole genome shotgun (WGS) entry which is preliminary data.</text>
</comment>
<feature type="region of interest" description="Disordered" evidence="1">
    <location>
        <begin position="115"/>
        <end position="144"/>
    </location>
</feature>
<dbReference type="Pfam" id="PF13565">
    <property type="entry name" value="HTH_32"/>
    <property type="match status" value="1"/>
</dbReference>
<keyword evidence="3" id="KW-1185">Reference proteome</keyword>
<evidence type="ECO:0000256" key="1">
    <source>
        <dbReference type="SAM" id="MobiDB-lite"/>
    </source>
</evidence>
<feature type="compositionally biased region" description="Basic and acidic residues" evidence="1">
    <location>
        <begin position="117"/>
        <end position="144"/>
    </location>
</feature>
<accession>A0A401G1L7</accession>
<dbReference type="SUPFAM" id="SSF46689">
    <property type="entry name" value="Homeodomain-like"/>
    <property type="match status" value="1"/>
</dbReference>
<dbReference type="OrthoDB" id="165456at2"/>
<sequence>MKYVRELTEAELETLEFIRSSYPGARVRNRAHAIILSHKRYALQDIADICNMTRQTASSTINKWEKAGIGGLYDAPRSGRPKALSAEDEAFIFEMAEASPRAVLRLRRAIENQTGKKISDSTLRRTLKKMPEKTDRKIGQKKTE</sequence>
<name>A0A401G1L7_9BACT</name>
<organism evidence="2 3">
    <name type="scientific">Desulfonema ishimotonii</name>
    <dbReference type="NCBI Taxonomy" id="45657"/>
    <lineage>
        <taxon>Bacteria</taxon>
        <taxon>Pseudomonadati</taxon>
        <taxon>Thermodesulfobacteriota</taxon>
        <taxon>Desulfobacteria</taxon>
        <taxon>Desulfobacterales</taxon>
        <taxon>Desulfococcaceae</taxon>
        <taxon>Desulfonema</taxon>
    </lineage>
</organism>
<dbReference type="AlphaFoldDB" id="A0A401G1L7"/>
<reference evidence="3" key="2">
    <citation type="submission" date="2019-01" db="EMBL/GenBank/DDBJ databases">
        <title>Genome sequence of Desulfonema ishimotonii strain Tokyo 01.</title>
        <authorList>
            <person name="Fukui M."/>
        </authorList>
    </citation>
    <scope>NUCLEOTIDE SEQUENCE [LARGE SCALE GENOMIC DNA]</scope>
    <source>
        <strain evidence="3">Tokyo 01</strain>
    </source>
</reference>
<proteinExistence type="predicted"/>